<feature type="region of interest" description="Disordered" evidence="1">
    <location>
        <begin position="1"/>
        <end position="63"/>
    </location>
</feature>
<dbReference type="AlphaFoldDB" id="A0A183I9U9"/>
<organism evidence="4">
    <name type="scientific">Soboliphyme baturini</name>
    <dbReference type="NCBI Taxonomy" id="241478"/>
    <lineage>
        <taxon>Eukaryota</taxon>
        <taxon>Metazoa</taxon>
        <taxon>Ecdysozoa</taxon>
        <taxon>Nematoda</taxon>
        <taxon>Enoplea</taxon>
        <taxon>Dorylaimia</taxon>
        <taxon>Dioctophymatida</taxon>
        <taxon>Dioctophymatoidea</taxon>
        <taxon>Soboliphymatidae</taxon>
        <taxon>Soboliphyme</taxon>
    </lineage>
</organism>
<evidence type="ECO:0000313" key="4">
    <source>
        <dbReference type="WBParaSite" id="SBAD_0000041201-mRNA-1"/>
    </source>
</evidence>
<protein>
    <submittedName>
        <fullName evidence="4">LisH domain-containing protein</fullName>
    </submittedName>
</protein>
<feature type="compositionally biased region" description="Polar residues" evidence="1">
    <location>
        <begin position="1"/>
        <end position="11"/>
    </location>
</feature>
<name>A0A183I9U9_9BILA</name>
<dbReference type="WBParaSite" id="SBAD_0000041201-mRNA-1">
    <property type="protein sequence ID" value="SBAD_0000041201-mRNA-1"/>
    <property type="gene ID" value="SBAD_0000041201"/>
</dbReference>
<evidence type="ECO:0000313" key="3">
    <source>
        <dbReference type="Proteomes" id="UP000270296"/>
    </source>
</evidence>
<dbReference type="Proteomes" id="UP000270296">
    <property type="component" value="Unassembled WGS sequence"/>
</dbReference>
<keyword evidence="3" id="KW-1185">Reference proteome</keyword>
<accession>A0A183I9U9</accession>
<gene>
    <name evidence="2" type="ORF">SBAD_LOCUS393</name>
</gene>
<evidence type="ECO:0000313" key="2">
    <source>
        <dbReference type="EMBL" id="VDO83100.1"/>
    </source>
</evidence>
<evidence type="ECO:0000256" key="1">
    <source>
        <dbReference type="SAM" id="MobiDB-lite"/>
    </source>
</evidence>
<reference evidence="2 3" key="2">
    <citation type="submission" date="2018-11" db="EMBL/GenBank/DDBJ databases">
        <authorList>
            <consortium name="Pathogen Informatics"/>
        </authorList>
    </citation>
    <scope>NUCLEOTIDE SEQUENCE [LARGE SCALE GENOMIC DNA]</scope>
</reference>
<dbReference type="EMBL" id="UZAM01000937">
    <property type="protein sequence ID" value="VDO83100.1"/>
    <property type="molecule type" value="Genomic_DNA"/>
</dbReference>
<reference evidence="4" key="1">
    <citation type="submission" date="2016-06" db="UniProtKB">
        <authorList>
            <consortium name="WormBaseParasite"/>
        </authorList>
    </citation>
    <scope>IDENTIFICATION</scope>
</reference>
<proteinExistence type="predicted"/>
<sequence length="151" mass="16387">MNVTQPTSTGAGATAVSESKRSSSTSDETEMSCDEDHQGNVSSSPYSSESGDESGDDASARESDNAYAMLIQKYIQNNFLQLSPEEFAQRHNMMLPDGVQSDILVHNDEMRDDDDESIAAAASLVKLPQLFAVDLGKRQLTLADSYPPKFT</sequence>
<feature type="compositionally biased region" description="Low complexity" evidence="1">
    <location>
        <begin position="14"/>
        <end position="26"/>
    </location>
</feature>